<dbReference type="InterPro" id="IPR029052">
    <property type="entry name" value="Metallo-depent_PP-like"/>
</dbReference>
<dbReference type="InterPro" id="IPR039331">
    <property type="entry name" value="PAPs-like"/>
</dbReference>
<feature type="domain" description="Calcineurin-like phosphoesterase" evidence="3">
    <location>
        <begin position="55"/>
        <end position="233"/>
    </location>
</feature>
<reference evidence="4 5" key="1">
    <citation type="submission" date="2021-12" db="EMBL/GenBank/DDBJ databases">
        <title>Discovery of the Pendulisporaceae a myxobacterial family with distinct sporulation behavior and unique specialized metabolism.</title>
        <authorList>
            <person name="Garcia R."/>
            <person name="Popoff A."/>
            <person name="Bader C.D."/>
            <person name="Loehr J."/>
            <person name="Walesch S."/>
            <person name="Walt C."/>
            <person name="Boldt J."/>
            <person name="Bunk B."/>
            <person name="Haeckl F.J.F.P.J."/>
            <person name="Gunesch A.P."/>
            <person name="Birkelbach J."/>
            <person name="Nuebel U."/>
            <person name="Pietschmann T."/>
            <person name="Bach T."/>
            <person name="Mueller R."/>
        </authorList>
    </citation>
    <scope>NUCLEOTIDE SEQUENCE [LARGE SCALE GENOMIC DNA]</scope>
    <source>
        <strain evidence="4 5">MSr11954</strain>
    </source>
</reference>
<accession>A0ABZ2LYC0</accession>
<dbReference type="PROSITE" id="PS51257">
    <property type="entry name" value="PROKAR_LIPOPROTEIN"/>
    <property type="match status" value="1"/>
</dbReference>
<evidence type="ECO:0000256" key="2">
    <source>
        <dbReference type="SAM" id="SignalP"/>
    </source>
</evidence>
<dbReference type="SUPFAM" id="SSF56300">
    <property type="entry name" value="Metallo-dependent phosphatases"/>
    <property type="match status" value="1"/>
</dbReference>
<dbReference type="InterPro" id="IPR004843">
    <property type="entry name" value="Calcineurin-like_PHP"/>
</dbReference>
<protein>
    <submittedName>
        <fullName evidence="4">Metallophosphoesterase</fullName>
    </submittedName>
</protein>
<dbReference type="PANTHER" id="PTHR22953">
    <property type="entry name" value="ACID PHOSPHATASE RELATED"/>
    <property type="match status" value="1"/>
</dbReference>
<feature type="chain" id="PRO_5047117798" evidence="2">
    <location>
        <begin position="23"/>
        <end position="344"/>
    </location>
</feature>
<dbReference type="RefSeq" id="WP_394823744.1">
    <property type="nucleotide sequence ID" value="NZ_CP089984.1"/>
</dbReference>
<dbReference type="PANTHER" id="PTHR22953:SF153">
    <property type="entry name" value="PURPLE ACID PHOSPHATASE"/>
    <property type="match status" value="1"/>
</dbReference>
<proteinExistence type="predicted"/>
<evidence type="ECO:0000313" key="5">
    <source>
        <dbReference type="Proteomes" id="UP001370348"/>
    </source>
</evidence>
<feature type="signal peptide" evidence="2">
    <location>
        <begin position="1"/>
        <end position="22"/>
    </location>
</feature>
<evidence type="ECO:0000256" key="1">
    <source>
        <dbReference type="ARBA" id="ARBA00022729"/>
    </source>
</evidence>
<dbReference type="Pfam" id="PF00149">
    <property type="entry name" value="Metallophos"/>
    <property type="match status" value="1"/>
</dbReference>
<dbReference type="Gene3D" id="3.60.21.10">
    <property type="match status" value="1"/>
</dbReference>
<keyword evidence="1 2" id="KW-0732">Signal</keyword>
<evidence type="ECO:0000259" key="3">
    <source>
        <dbReference type="Pfam" id="PF00149"/>
    </source>
</evidence>
<name>A0ABZ2LYC0_9BACT</name>
<dbReference type="EMBL" id="CP089984">
    <property type="protein sequence ID" value="WXB14126.1"/>
    <property type="molecule type" value="Genomic_DNA"/>
</dbReference>
<dbReference type="Proteomes" id="UP001370348">
    <property type="component" value="Chromosome"/>
</dbReference>
<keyword evidence="5" id="KW-1185">Reference proteome</keyword>
<gene>
    <name evidence="4" type="ORF">LZC94_40635</name>
</gene>
<organism evidence="4 5">
    <name type="scientific">Pendulispora albinea</name>
    <dbReference type="NCBI Taxonomy" id="2741071"/>
    <lineage>
        <taxon>Bacteria</taxon>
        <taxon>Pseudomonadati</taxon>
        <taxon>Myxococcota</taxon>
        <taxon>Myxococcia</taxon>
        <taxon>Myxococcales</taxon>
        <taxon>Sorangiineae</taxon>
        <taxon>Pendulisporaceae</taxon>
        <taxon>Pendulispora</taxon>
    </lineage>
</organism>
<evidence type="ECO:0000313" key="4">
    <source>
        <dbReference type="EMBL" id="WXB14126.1"/>
    </source>
</evidence>
<sequence length="344" mass="37436">MIRIGWLFAIFCAIATAVAACASEDPAADGESFEEGDSLLGGRDGPVGDTGVTPIKVAFIGDSGKGTAFKSVLSLIKAEKVDAVIHNGDFDYARDPDAFFQIVDKELGASFPYFGSVGNHDASSWSEYTPYFKSHIKAAGAVLDNDNLDDQKYAVTWKGLHFVFVGENGKNSEFADFIDDQFTTTETAWKICGWHKNQKAMQIGGKSDEMGWGVYENCRKKGAIVTTGHEHSYERTKTLTSMTNQTVDSACSDPKKVCVSPGRTFAFVSGLGGIGVRDQERCLPATPPYGCKKEWASIYASNQKAKYGVLFITFNVGGDPNKARGQFKNVDKQIIDDFEIVRGQ</sequence>